<proteinExistence type="predicted"/>
<organism evidence="6 7">
    <name type="scientific">Athene cunicularia</name>
    <name type="common">Burrowing owl</name>
    <name type="synonym">Speotyto cunicularia</name>
    <dbReference type="NCBI Taxonomy" id="194338"/>
    <lineage>
        <taxon>Eukaryota</taxon>
        <taxon>Metazoa</taxon>
        <taxon>Chordata</taxon>
        <taxon>Craniata</taxon>
        <taxon>Vertebrata</taxon>
        <taxon>Euteleostomi</taxon>
        <taxon>Archelosauria</taxon>
        <taxon>Archosauria</taxon>
        <taxon>Dinosauria</taxon>
        <taxon>Saurischia</taxon>
        <taxon>Theropoda</taxon>
        <taxon>Coelurosauria</taxon>
        <taxon>Aves</taxon>
        <taxon>Neognathae</taxon>
        <taxon>Neoaves</taxon>
        <taxon>Telluraves</taxon>
        <taxon>Strigiformes</taxon>
        <taxon>Strigidae</taxon>
        <taxon>Athene</taxon>
    </lineage>
</organism>
<evidence type="ECO:0000256" key="3">
    <source>
        <dbReference type="ARBA" id="ARBA00022833"/>
    </source>
</evidence>
<keyword evidence="7" id="KW-1185">Reference proteome</keyword>
<keyword evidence="3" id="KW-0862">Zinc</keyword>
<dbReference type="InterPro" id="IPR017907">
    <property type="entry name" value="Znf_RING_CS"/>
</dbReference>
<evidence type="ECO:0000256" key="1">
    <source>
        <dbReference type="ARBA" id="ARBA00022723"/>
    </source>
</evidence>
<dbReference type="PROSITE" id="PS00518">
    <property type="entry name" value="ZF_RING_1"/>
    <property type="match status" value="1"/>
</dbReference>
<dbReference type="PANTHER" id="PTHR47454">
    <property type="entry name" value="RING FINGER PROTEIN 224"/>
    <property type="match status" value="1"/>
</dbReference>
<dbReference type="OMA" id="ANEQRWI"/>
<dbReference type="InterPro" id="IPR027370">
    <property type="entry name" value="Znf-RING_euk"/>
</dbReference>
<reference evidence="6" key="2">
    <citation type="submission" date="2025-09" db="UniProtKB">
        <authorList>
            <consortium name="Ensembl"/>
        </authorList>
    </citation>
    <scope>IDENTIFICATION</scope>
</reference>
<evidence type="ECO:0000256" key="4">
    <source>
        <dbReference type="PROSITE-ProRule" id="PRU00175"/>
    </source>
</evidence>
<evidence type="ECO:0000259" key="5">
    <source>
        <dbReference type="PROSITE" id="PS50089"/>
    </source>
</evidence>
<dbReference type="SMART" id="SM00184">
    <property type="entry name" value="RING"/>
    <property type="match status" value="1"/>
</dbReference>
<dbReference type="Gene3D" id="3.30.40.10">
    <property type="entry name" value="Zinc/RING finger domain, C3HC4 (zinc finger)"/>
    <property type="match status" value="1"/>
</dbReference>
<feature type="domain" description="RING-type" evidence="5">
    <location>
        <begin position="12"/>
        <end position="58"/>
    </location>
</feature>
<dbReference type="AlphaFoldDB" id="A0A663NDA4"/>
<dbReference type="InterPro" id="IPR001841">
    <property type="entry name" value="Znf_RING"/>
</dbReference>
<evidence type="ECO:0000313" key="6">
    <source>
        <dbReference type="Ensembl" id="ENSACUP00000022309.1"/>
    </source>
</evidence>
<dbReference type="Ensembl" id="ENSACUT00000023781.1">
    <property type="protein sequence ID" value="ENSACUP00000022309.1"/>
    <property type="gene ID" value="ENSACUG00000014898.1"/>
</dbReference>
<dbReference type="InterPro" id="IPR053122">
    <property type="entry name" value="RING_finger_domain"/>
</dbReference>
<evidence type="ECO:0000313" key="7">
    <source>
        <dbReference type="Proteomes" id="UP000472269"/>
    </source>
</evidence>
<name>A0A663NDA4_ATHCN</name>
<keyword evidence="1" id="KW-0479">Metal-binding</keyword>
<reference evidence="6" key="1">
    <citation type="submission" date="2025-08" db="UniProtKB">
        <authorList>
            <consortium name="Ensembl"/>
        </authorList>
    </citation>
    <scope>IDENTIFICATION</scope>
</reference>
<dbReference type="PANTHER" id="PTHR47454:SF1">
    <property type="entry name" value="RING FINGER PROTEIN 224"/>
    <property type="match status" value="1"/>
</dbReference>
<dbReference type="InterPro" id="IPR013083">
    <property type="entry name" value="Znf_RING/FYVE/PHD"/>
</dbReference>
<evidence type="ECO:0000256" key="2">
    <source>
        <dbReference type="ARBA" id="ARBA00022771"/>
    </source>
</evidence>
<dbReference type="SUPFAM" id="SSF57850">
    <property type="entry name" value="RING/U-box"/>
    <property type="match status" value="1"/>
</dbReference>
<keyword evidence="2 4" id="KW-0863">Zinc-finger</keyword>
<accession>A0A663NDA4</accession>
<sequence>WSQQQARGEDECPICTEPYDDQRHKPALLNCNHGLCRACLRAIMDTAAGRWIPCPQCRQNTPTPRGGVAMLDLDLATFLAVKADKEHPRVAGRSQPNLATKGSCKEKAITRQPVGLCQETVPPVSFPRRSCCQLLQCLRFFLRVPFLLLFSMWFMSSCDILASGTTGCALELSRRPQPVPARGQQ</sequence>
<dbReference type="PROSITE" id="PS50089">
    <property type="entry name" value="ZF_RING_2"/>
    <property type="match status" value="1"/>
</dbReference>
<dbReference type="GO" id="GO:0008270">
    <property type="term" value="F:zinc ion binding"/>
    <property type="evidence" value="ECO:0007669"/>
    <property type="project" value="UniProtKB-KW"/>
</dbReference>
<dbReference type="Proteomes" id="UP000472269">
    <property type="component" value="Unplaced"/>
</dbReference>
<protein>
    <submittedName>
        <fullName evidence="6">Ring finger protein 224</fullName>
    </submittedName>
</protein>
<dbReference type="Pfam" id="PF13445">
    <property type="entry name" value="zf-RING_UBOX"/>
    <property type="match status" value="1"/>
</dbReference>